<dbReference type="EMBL" id="JBEDUW010000007">
    <property type="protein sequence ID" value="KAK9910548.1"/>
    <property type="molecule type" value="Genomic_DNA"/>
</dbReference>
<dbReference type="PANTHER" id="PTHR48064:SF6">
    <property type="entry name" value="RECEPTOR-LIKE PROTEIN KINASE 2"/>
    <property type="match status" value="1"/>
</dbReference>
<dbReference type="InterPro" id="IPR032675">
    <property type="entry name" value="LRR_dom_sf"/>
</dbReference>
<reference evidence="1 2" key="1">
    <citation type="journal article" date="2023" name="G3 (Bethesda)">
        <title>A chromosome-length genome assembly and annotation of blackberry (Rubus argutus, cv. 'Hillquist').</title>
        <authorList>
            <person name="Bruna T."/>
            <person name="Aryal R."/>
            <person name="Dudchenko O."/>
            <person name="Sargent D.J."/>
            <person name="Mead D."/>
            <person name="Buti M."/>
            <person name="Cavallini A."/>
            <person name="Hytonen T."/>
            <person name="Andres J."/>
            <person name="Pham M."/>
            <person name="Weisz D."/>
            <person name="Mascagni F."/>
            <person name="Usai G."/>
            <person name="Natali L."/>
            <person name="Bassil N."/>
            <person name="Fernandez G.E."/>
            <person name="Lomsadze A."/>
            <person name="Armour M."/>
            <person name="Olukolu B."/>
            <person name="Poorten T."/>
            <person name="Britton C."/>
            <person name="Davik J."/>
            <person name="Ashrafi H."/>
            <person name="Aiden E.L."/>
            <person name="Borodovsky M."/>
            <person name="Worthington M."/>
        </authorList>
    </citation>
    <scope>NUCLEOTIDE SEQUENCE [LARGE SCALE GENOMIC DNA]</scope>
    <source>
        <strain evidence="1">PI 553951</strain>
    </source>
</reference>
<evidence type="ECO:0000313" key="2">
    <source>
        <dbReference type="Proteomes" id="UP001457282"/>
    </source>
</evidence>
<keyword evidence="2" id="KW-1185">Reference proteome</keyword>
<protein>
    <recommendedName>
        <fullName evidence="3">Non-specific serine/threonine protein kinase</fullName>
    </recommendedName>
</protein>
<proteinExistence type="predicted"/>
<name>A0AAW1VT90_RUBAR</name>
<gene>
    <name evidence="1" type="ORF">M0R45_034505</name>
</gene>
<dbReference type="Proteomes" id="UP001457282">
    <property type="component" value="Unassembled WGS sequence"/>
</dbReference>
<sequence>MWSSSSNSFHSFTCQFFQISASVDLFNNNLTPSLFKWLYNYNTTLVYLDLSSNRLSDSHPDVFGNMSSLAHLDLSSNQLEGGIPDSFAKLCGLQYWIFRWNNISGHISNFLNHHVLKIHYRFCPIPSLLSKAGSLDLPIINFQR</sequence>
<accession>A0AAW1VT90</accession>
<dbReference type="InterPro" id="IPR053038">
    <property type="entry name" value="RLP_Defense"/>
</dbReference>
<dbReference type="PRINTS" id="PR00019">
    <property type="entry name" value="LEURICHRPT"/>
</dbReference>
<dbReference type="SUPFAM" id="SSF52058">
    <property type="entry name" value="L domain-like"/>
    <property type="match status" value="1"/>
</dbReference>
<dbReference type="PANTHER" id="PTHR48064">
    <property type="entry name" value="OS01G0750400 PROTEIN"/>
    <property type="match status" value="1"/>
</dbReference>
<comment type="caution">
    <text evidence="1">The sequence shown here is derived from an EMBL/GenBank/DDBJ whole genome shotgun (WGS) entry which is preliminary data.</text>
</comment>
<dbReference type="Pfam" id="PF13855">
    <property type="entry name" value="LRR_8"/>
    <property type="match status" value="1"/>
</dbReference>
<evidence type="ECO:0000313" key="1">
    <source>
        <dbReference type="EMBL" id="KAK9910548.1"/>
    </source>
</evidence>
<dbReference type="AlphaFoldDB" id="A0AAW1VT90"/>
<dbReference type="Gene3D" id="3.80.10.10">
    <property type="entry name" value="Ribonuclease Inhibitor"/>
    <property type="match status" value="1"/>
</dbReference>
<evidence type="ECO:0008006" key="3">
    <source>
        <dbReference type="Google" id="ProtNLM"/>
    </source>
</evidence>
<dbReference type="InterPro" id="IPR001611">
    <property type="entry name" value="Leu-rich_rpt"/>
</dbReference>
<organism evidence="1 2">
    <name type="scientific">Rubus argutus</name>
    <name type="common">Southern blackberry</name>
    <dbReference type="NCBI Taxonomy" id="59490"/>
    <lineage>
        <taxon>Eukaryota</taxon>
        <taxon>Viridiplantae</taxon>
        <taxon>Streptophyta</taxon>
        <taxon>Embryophyta</taxon>
        <taxon>Tracheophyta</taxon>
        <taxon>Spermatophyta</taxon>
        <taxon>Magnoliopsida</taxon>
        <taxon>eudicotyledons</taxon>
        <taxon>Gunneridae</taxon>
        <taxon>Pentapetalae</taxon>
        <taxon>rosids</taxon>
        <taxon>fabids</taxon>
        <taxon>Rosales</taxon>
        <taxon>Rosaceae</taxon>
        <taxon>Rosoideae</taxon>
        <taxon>Rosoideae incertae sedis</taxon>
        <taxon>Rubus</taxon>
    </lineage>
</organism>